<organism evidence="2 3">
    <name type="scientific">Volvox africanus</name>
    <dbReference type="NCBI Taxonomy" id="51714"/>
    <lineage>
        <taxon>Eukaryota</taxon>
        <taxon>Viridiplantae</taxon>
        <taxon>Chlorophyta</taxon>
        <taxon>core chlorophytes</taxon>
        <taxon>Chlorophyceae</taxon>
        <taxon>CS clade</taxon>
        <taxon>Chlamydomonadales</taxon>
        <taxon>Volvocaceae</taxon>
        <taxon>Volvox</taxon>
    </lineage>
</organism>
<dbReference type="AlphaFoldDB" id="A0A8J4EZT7"/>
<keyword evidence="3" id="KW-1185">Reference proteome</keyword>
<feature type="region of interest" description="Disordered" evidence="1">
    <location>
        <begin position="101"/>
        <end position="120"/>
    </location>
</feature>
<reference evidence="2" key="1">
    <citation type="journal article" date="2021" name="Proc. Natl. Acad. Sci. U.S.A.">
        <title>Three genomes in the algal genus Volvox reveal the fate of a haploid sex-determining region after a transition to homothallism.</title>
        <authorList>
            <person name="Yamamoto K."/>
            <person name="Hamaji T."/>
            <person name="Kawai-Toyooka H."/>
            <person name="Matsuzaki R."/>
            <person name="Takahashi F."/>
            <person name="Nishimura Y."/>
            <person name="Kawachi M."/>
            <person name="Noguchi H."/>
            <person name="Minakuchi Y."/>
            <person name="Umen J.G."/>
            <person name="Toyoda A."/>
            <person name="Nozaki H."/>
        </authorList>
    </citation>
    <scope>NUCLEOTIDE SEQUENCE</scope>
    <source>
        <strain evidence="2">NIES-3780</strain>
    </source>
</reference>
<feature type="compositionally biased region" description="Acidic residues" evidence="1">
    <location>
        <begin position="468"/>
        <end position="478"/>
    </location>
</feature>
<dbReference type="Proteomes" id="UP000747399">
    <property type="component" value="Unassembled WGS sequence"/>
</dbReference>
<protein>
    <submittedName>
        <fullName evidence="2">Uncharacterized protein</fullName>
    </submittedName>
</protein>
<dbReference type="EMBL" id="BNCO01000015">
    <property type="protein sequence ID" value="GIL53674.1"/>
    <property type="molecule type" value="Genomic_DNA"/>
</dbReference>
<feature type="compositionally biased region" description="Gly residues" evidence="1">
    <location>
        <begin position="449"/>
        <end position="459"/>
    </location>
</feature>
<proteinExistence type="predicted"/>
<comment type="caution">
    <text evidence="2">The sequence shown here is derived from an EMBL/GenBank/DDBJ whole genome shotgun (WGS) entry which is preliminary data.</text>
</comment>
<evidence type="ECO:0000313" key="3">
    <source>
        <dbReference type="Proteomes" id="UP000747399"/>
    </source>
</evidence>
<evidence type="ECO:0000256" key="1">
    <source>
        <dbReference type="SAM" id="MobiDB-lite"/>
    </source>
</evidence>
<sequence>MSSDKEGQVASRSGPLELDIGPPLSSRQRKAAAAFTLAQLLALADLRATVRLKELPGCRSRSVGARTNGVLASCRSAATRAAAGGPMAVLRLRQSAAKRRAEAEADAALGTSQPQHHRTGFRAAAPTAVVGKRIAIVPPLSTPQKNAVQMGQLGCHLARRCGRGTGGIGPSSLARVYGSRLRVGQLPDDYAECFIGLEPVRQPADADPNEKDSSADPAARRTAISVAVAGTMDGSGLAPPPPTAGAFLGSVGVASEEISFLFAANAGMTSPLGTAPALAPGVPVMGAAVGSLMAPYAPLAANYSQPAPGLLYTAPSYGTHPGSGPDARGMFRGAEVAPAVTAAAPDLMLDADDSGGSSEDDDDDDDDGGGTGGIGQDMGTDAALGAAFDDEFEDADPLTQRSSGGMGGYLSGFGGTQGGGMFPYVTGGGGTAVFGTTVVGLGGVGGGGGGGSSSGGGMFGTETGPSPVDDDGVMVEEF</sequence>
<accession>A0A8J4EZT7</accession>
<feature type="region of interest" description="Disordered" evidence="1">
    <location>
        <begin position="1"/>
        <end position="23"/>
    </location>
</feature>
<feature type="compositionally biased region" description="Acidic residues" evidence="1">
    <location>
        <begin position="349"/>
        <end position="368"/>
    </location>
</feature>
<feature type="region of interest" description="Disordered" evidence="1">
    <location>
        <begin position="348"/>
        <end position="380"/>
    </location>
</feature>
<evidence type="ECO:0000313" key="2">
    <source>
        <dbReference type="EMBL" id="GIL53674.1"/>
    </source>
</evidence>
<name>A0A8J4EZT7_9CHLO</name>
<feature type="region of interest" description="Disordered" evidence="1">
    <location>
        <begin position="449"/>
        <end position="478"/>
    </location>
</feature>
<gene>
    <name evidence="2" type="ORF">Vafri_9311</name>
</gene>